<dbReference type="PANTHER" id="PTHR23080:SF143">
    <property type="entry name" value="SI:DKEY-56D12.4"/>
    <property type="match status" value="1"/>
</dbReference>
<evidence type="ECO:0000313" key="5">
    <source>
        <dbReference type="Proteomes" id="UP001075354"/>
    </source>
</evidence>
<gene>
    <name evidence="4" type="ORF">ONE63_008199</name>
</gene>
<dbReference type="AlphaFoldDB" id="A0AAV7XQ61"/>
<comment type="caution">
    <text evidence="4">The sequence shown here is derived from an EMBL/GenBank/DDBJ whole genome shotgun (WGS) entry which is preliminary data.</text>
</comment>
<evidence type="ECO:0000256" key="1">
    <source>
        <dbReference type="ARBA" id="ARBA00001968"/>
    </source>
</evidence>
<dbReference type="Pfam" id="PF13359">
    <property type="entry name" value="DDE_Tnp_4"/>
    <property type="match status" value="1"/>
</dbReference>
<evidence type="ECO:0000259" key="3">
    <source>
        <dbReference type="Pfam" id="PF13359"/>
    </source>
</evidence>
<dbReference type="PANTHER" id="PTHR23080">
    <property type="entry name" value="THAP DOMAIN PROTEIN"/>
    <property type="match status" value="1"/>
</dbReference>
<feature type="domain" description="DDE Tnp4" evidence="3">
    <location>
        <begin position="15"/>
        <end position="173"/>
    </location>
</feature>
<evidence type="ECO:0000256" key="2">
    <source>
        <dbReference type="ARBA" id="ARBA00022723"/>
    </source>
</evidence>
<dbReference type="GO" id="GO:0046872">
    <property type="term" value="F:metal ion binding"/>
    <property type="evidence" value="ECO:0007669"/>
    <property type="project" value="UniProtKB-KW"/>
</dbReference>
<dbReference type="Proteomes" id="UP001075354">
    <property type="component" value="Chromosome 6"/>
</dbReference>
<protein>
    <recommendedName>
        <fullName evidence="3">DDE Tnp4 domain-containing protein</fullName>
    </recommendedName>
</protein>
<dbReference type="InterPro" id="IPR027806">
    <property type="entry name" value="HARBI1_dom"/>
</dbReference>
<proteinExistence type="predicted"/>
<reference evidence="4" key="1">
    <citation type="submission" date="2022-12" db="EMBL/GenBank/DDBJ databases">
        <title>Chromosome-level genome assembly of the bean flower thrips Megalurothrips usitatus.</title>
        <authorList>
            <person name="Ma L."/>
            <person name="Liu Q."/>
            <person name="Li H."/>
            <person name="Cai W."/>
        </authorList>
    </citation>
    <scope>NUCLEOTIDE SEQUENCE</scope>
    <source>
        <strain evidence="4">Cailab_2022a</strain>
    </source>
</reference>
<organism evidence="4 5">
    <name type="scientific">Megalurothrips usitatus</name>
    <name type="common">bean blossom thrips</name>
    <dbReference type="NCBI Taxonomy" id="439358"/>
    <lineage>
        <taxon>Eukaryota</taxon>
        <taxon>Metazoa</taxon>
        <taxon>Ecdysozoa</taxon>
        <taxon>Arthropoda</taxon>
        <taxon>Hexapoda</taxon>
        <taxon>Insecta</taxon>
        <taxon>Pterygota</taxon>
        <taxon>Neoptera</taxon>
        <taxon>Paraneoptera</taxon>
        <taxon>Thysanoptera</taxon>
        <taxon>Terebrantia</taxon>
        <taxon>Thripoidea</taxon>
        <taxon>Thripidae</taxon>
        <taxon>Megalurothrips</taxon>
    </lineage>
</organism>
<keyword evidence="2" id="KW-0479">Metal-binding</keyword>
<dbReference type="EMBL" id="JAPTSV010000006">
    <property type="protein sequence ID" value="KAJ1526613.1"/>
    <property type="molecule type" value="Genomic_DNA"/>
</dbReference>
<keyword evidence="5" id="KW-1185">Reference proteome</keyword>
<evidence type="ECO:0000313" key="4">
    <source>
        <dbReference type="EMBL" id="KAJ1526613.1"/>
    </source>
</evidence>
<comment type="cofactor">
    <cofactor evidence="1">
        <name>a divalent metal cation</name>
        <dbReference type="ChEBI" id="CHEBI:60240"/>
    </cofactor>
</comment>
<name>A0AAV7XQ61_9NEOP</name>
<accession>A0AAV7XQ61</accession>
<sequence length="186" mass="21223">MSLEFKKLEKIMVIIDAFEIRAERPKNLQQQSDSSEYKGGPTIKFLIGISCFGGLSFLSEAYHGSITDRKLVDQSGFMDHLLPGDGVMADRGFDMEDRCDERNIDLFVPAFLRGRDAFTARELILSRSIAVSRVFVECFIGKIKEFRLLRYMIPNTMLPIASDLVRVCAFLVNFQFPFIQDKDSDD</sequence>